<evidence type="ECO:0000256" key="1">
    <source>
        <dbReference type="SAM" id="Phobius"/>
    </source>
</evidence>
<dbReference type="OrthoDB" id="1454560at2"/>
<reference evidence="2 3" key="1">
    <citation type="submission" date="2016-11" db="EMBL/GenBank/DDBJ databases">
        <authorList>
            <person name="Jaros S."/>
            <person name="Januszkiewicz K."/>
            <person name="Wedrychowicz H."/>
        </authorList>
    </citation>
    <scope>NUCLEOTIDE SEQUENCE [LARGE SCALE GENOMIC DNA]</scope>
    <source>
        <strain evidence="2 3">DSM 26897</strain>
    </source>
</reference>
<keyword evidence="1" id="KW-1133">Transmembrane helix</keyword>
<keyword evidence="3" id="KW-1185">Reference proteome</keyword>
<dbReference type="EMBL" id="FQUO01000012">
    <property type="protein sequence ID" value="SHF79000.1"/>
    <property type="molecule type" value="Genomic_DNA"/>
</dbReference>
<name>A0A1M5EIM6_9BACT</name>
<dbReference type="Proteomes" id="UP000184368">
    <property type="component" value="Unassembled WGS sequence"/>
</dbReference>
<keyword evidence="1" id="KW-0812">Transmembrane</keyword>
<proteinExistence type="predicted"/>
<accession>A0A1M5EIM6</accession>
<evidence type="ECO:0000313" key="3">
    <source>
        <dbReference type="Proteomes" id="UP000184368"/>
    </source>
</evidence>
<evidence type="ECO:0000313" key="2">
    <source>
        <dbReference type="EMBL" id="SHF79000.1"/>
    </source>
</evidence>
<protein>
    <submittedName>
        <fullName evidence="2">Uncharacterized protein</fullName>
    </submittedName>
</protein>
<sequence>MNYLFDLCVAFLYLLADITGTTYKQINVILFVFVHPALTLYFWYRWRQARKELLRRQTSQTVAL</sequence>
<gene>
    <name evidence="2" type="ORF">SAMN05444008_11259</name>
</gene>
<feature type="transmembrane region" description="Helical" evidence="1">
    <location>
        <begin position="26"/>
        <end position="46"/>
    </location>
</feature>
<organism evidence="2 3">
    <name type="scientific">Cnuella takakiae</name>
    <dbReference type="NCBI Taxonomy" id="1302690"/>
    <lineage>
        <taxon>Bacteria</taxon>
        <taxon>Pseudomonadati</taxon>
        <taxon>Bacteroidota</taxon>
        <taxon>Chitinophagia</taxon>
        <taxon>Chitinophagales</taxon>
        <taxon>Chitinophagaceae</taxon>
        <taxon>Cnuella</taxon>
    </lineage>
</organism>
<keyword evidence="1" id="KW-0472">Membrane</keyword>
<dbReference type="STRING" id="1302690.BUE76_04195"/>
<dbReference type="AlphaFoldDB" id="A0A1M5EIM6"/>
<dbReference type="RefSeq" id="WP_073044919.1">
    <property type="nucleotide sequence ID" value="NZ_FQUO01000012.1"/>
</dbReference>